<accession>M5K2J9</accession>
<evidence type="ECO:0000313" key="2">
    <source>
        <dbReference type="Proteomes" id="UP000011971"/>
    </source>
</evidence>
<dbReference type="PATRIC" id="fig|1234597.4.peg.150"/>
<dbReference type="EMBL" id="AOGE01000003">
    <property type="protein sequence ID" value="ELT51099.1"/>
    <property type="molecule type" value="Genomic_DNA"/>
</dbReference>
<evidence type="ECO:0000313" key="1">
    <source>
        <dbReference type="EMBL" id="ELT51099.1"/>
    </source>
</evidence>
<dbReference type="AlphaFoldDB" id="M5K2J9"/>
<protein>
    <submittedName>
        <fullName evidence="1">Uncharacterized protein</fullName>
    </submittedName>
</protein>
<comment type="caution">
    <text evidence="1">The sequence shown here is derived from an EMBL/GenBank/DDBJ whole genome shotgun (WGS) entry which is preliminary data.</text>
</comment>
<sequence>MEDQRKALEDEAASAREAVPVIELHPAAVERFIKLLSRAKAEYENYEMLKDPEKIEAMRELISHVIVSDSAANGYELDVFTYLSALTGDYAPGGLGGALVAEDRSFANSPEETVTIAVLSAGNSRKQGYKLFHPSAAASALLPAIARQRLALVG</sequence>
<proteinExistence type="predicted"/>
<dbReference type="Proteomes" id="UP000011971">
    <property type="component" value="Unassembled WGS sequence"/>
</dbReference>
<name>M5K2J9_9HYPH</name>
<reference evidence="1 2" key="1">
    <citation type="journal article" date="2013" name="Gut Pathog.">
        <title>Draft genome of Ochrobactrum intermedium strain M86 isolated from non-ulcer dyspeptic individual from India.</title>
        <authorList>
            <person name="Kulkarni G."/>
            <person name="Dhotre D."/>
            <person name="Dharne M."/>
            <person name="Shetty S."/>
            <person name="Chowdhury S."/>
            <person name="Misra V."/>
            <person name="Misra S."/>
            <person name="Patole M."/>
            <person name="Shouche Y."/>
        </authorList>
    </citation>
    <scope>NUCLEOTIDE SEQUENCE [LARGE SCALE GENOMIC DNA]</scope>
    <source>
        <strain evidence="1 2">M86</strain>
    </source>
</reference>
<gene>
    <name evidence="1" type="ORF">D584_00743</name>
</gene>
<organism evidence="1 2">
    <name type="scientific">Brucella intermedia M86</name>
    <dbReference type="NCBI Taxonomy" id="1234597"/>
    <lineage>
        <taxon>Bacteria</taxon>
        <taxon>Pseudomonadati</taxon>
        <taxon>Pseudomonadota</taxon>
        <taxon>Alphaproteobacteria</taxon>
        <taxon>Hyphomicrobiales</taxon>
        <taxon>Brucellaceae</taxon>
        <taxon>Brucella/Ochrobactrum group</taxon>
        <taxon>Brucella</taxon>
    </lineage>
</organism>